<dbReference type="GeneID" id="36587320"/>
<reference evidence="1 2" key="1">
    <citation type="submission" date="2016-04" db="EMBL/GenBank/DDBJ databases">
        <title>A degradative enzymes factory behind the ericoid mycorrhizal symbiosis.</title>
        <authorList>
            <consortium name="DOE Joint Genome Institute"/>
            <person name="Martino E."/>
            <person name="Morin E."/>
            <person name="Grelet G."/>
            <person name="Kuo A."/>
            <person name="Kohler A."/>
            <person name="Daghino S."/>
            <person name="Barry K."/>
            <person name="Choi C."/>
            <person name="Cichocki N."/>
            <person name="Clum A."/>
            <person name="Copeland A."/>
            <person name="Hainaut M."/>
            <person name="Haridas S."/>
            <person name="Labutti K."/>
            <person name="Lindquist E."/>
            <person name="Lipzen A."/>
            <person name="Khouja H.-R."/>
            <person name="Murat C."/>
            <person name="Ohm R."/>
            <person name="Olson A."/>
            <person name="Spatafora J."/>
            <person name="Veneault-Fourrey C."/>
            <person name="Henrissat B."/>
            <person name="Grigoriev I."/>
            <person name="Martin F."/>
            <person name="Perotto S."/>
        </authorList>
    </citation>
    <scope>NUCLEOTIDE SEQUENCE [LARGE SCALE GENOMIC DNA]</scope>
    <source>
        <strain evidence="1 2">E</strain>
    </source>
</reference>
<name>A0A2J6TQF8_9HELO</name>
<accession>A0A2J6TQF8</accession>
<dbReference type="AlphaFoldDB" id="A0A2J6TQF8"/>
<gene>
    <name evidence="1" type="ORF">K444DRAFT_607822</name>
</gene>
<proteinExistence type="predicted"/>
<dbReference type="EMBL" id="KZ613746">
    <property type="protein sequence ID" value="PMD65255.1"/>
    <property type="molecule type" value="Genomic_DNA"/>
</dbReference>
<protein>
    <submittedName>
        <fullName evidence="1">Uncharacterized protein</fullName>
    </submittedName>
</protein>
<dbReference type="Proteomes" id="UP000235371">
    <property type="component" value="Unassembled WGS sequence"/>
</dbReference>
<keyword evidence="2" id="KW-1185">Reference proteome</keyword>
<organism evidence="1 2">
    <name type="scientific">Hyaloscypha bicolor E</name>
    <dbReference type="NCBI Taxonomy" id="1095630"/>
    <lineage>
        <taxon>Eukaryota</taxon>
        <taxon>Fungi</taxon>
        <taxon>Dikarya</taxon>
        <taxon>Ascomycota</taxon>
        <taxon>Pezizomycotina</taxon>
        <taxon>Leotiomycetes</taxon>
        <taxon>Helotiales</taxon>
        <taxon>Hyaloscyphaceae</taxon>
        <taxon>Hyaloscypha</taxon>
        <taxon>Hyaloscypha bicolor</taxon>
    </lineage>
</organism>
<dbReference type="InParanoid" id="A0A2J6TQF8"/>
<sequence>MCFMLNGNEADVGPVLPRAAVGTNGTIGIGIGIGIGIALQGPAAPFCSSLSTYSRVWNGSFPE</sequence>
<evidence type="ECO:0000313" key="2">
    <source>
        <dbReference type="Proteomes" id="UP000235371"/>
    </source>
</evidence>
<dbReference type="RefSeq" id="XP_024742159.1">
    <property type="nucleotide sequence ID" value="XM_024879243.1"/>
</dbReference>
<evidence type="ECO:0000313" key="1">
    <source>
        <dbReference type="EMBL" id="PMD65255.1"/>
    </source>
</evidence>